<accession>A0A5J4W7N6</accession>
<dbReference type="GO" id="GO:0043548">
    <property type="term" value="F:phosphatidylinositol 3-kinase binding"/>
    <property type="evidence" value="ECO:0007669"/>
    <property type="project" value="TreeGrafter"/>
</dbReference>
<feature type="domain" description="Atg6 BARA" evidence="4">
    <location>
        <begin position="82"/>
        <end position="182"/>
    </location>
</feature>
<dbReference type="OrthoDB" id="20368at2759"/>
<dbReference type="PANTHER" id="PTHR12768:SF4">
    <property type="entry name" value="BECLIN-1"/>
    <property type="match status" value="1"/>
</dbReference>
<feature type="region of interest" description="Disordered" evidence="3">
    <location>
        <begin position="158"/>
        <end position="203"/>
    </location>
</feature>
<dbReference type="Gene3D" id="1.10.418.40">
    <property type="entry name" value="Autophagy protein 6/Beclin 1"/>
    <property type="match status" value="1"/>
</dbReference>
<evidence type="ECO:0000259" key="4">
    <source>
        <dbReference type="Pfam" id="PF04111"/>
    </source>
</evidence>
<evidence type="ECO:0000256" key="1">
    <source>
        <dbReference type="ARBA" id="ARBA00005965"/>
    </source>
</evidence>
<dbReference type="InterPro" id="IPR007243">
    <property type="entry name" value="Atg6/Beclin"/>
</dbReference>
<dbReference type="GO" id="GO:0006995">
    <property type="term" value="P:cellular response to nitrogen starvation"/>
    <property type="evidence" value="ECO:0007669"/>
    <property type="project" value="TreeGrafter"/>
</dbReference>
<dbReference type="Proteomes" id="UP000324800">
    <property type="component" value="Unassembled WGS sequence"/>
</dbReference>
<dbReference type="InterPro" id="IPR038274">
    <property type="entry name" value="Atg6/Beclin_C_sf"/>
</dbReference>
<keyword evidence="2" id="KW-0175">Coiled coil</keyword>
<dbReference type="GO" id="GO:0045324">
    <property type="term" value="P:late endosome to vacuole transport"/>
    <property type="evidence" value="ECO:0007669"/>
    <property type="project" value="TreeGrafter"/>
</dbReference>
<dbReference type="GO" id="GO:0034272">
    <property type="term" value="C:phosphatidylinositol 3-kinase complex, class III, type II"/>
    <property type="evidence" value="ECO:0007669"/>
    <property type="project" value="TreeGrafter"/>
</dbReference>
<gene>
    <name evidence="5" type="ORF">EZS28_013595</name>
</gene>
<protein>
    <recommendedName>
        <fullName evidence="4">Atg6 BARA domain-containing protein</fullName>
    </recommendedName>
</protein>
<organism evidence="5 6">
    <name type="scientific">Streblomastix strix</name>
    <dbReference type="NCBI Taxonomy" id="222440"/>
    <lineage>
        <taxon>Eukaryota</taxon>
        <taxon>Metamonada</taxon>
        <taxon>Preaxostyla</taxon>
        <taxon>Oxymonadida</taxon>
        <taxon>Streblomastigidae</taxon>
        <taxon>Streblomastix</taxon>
    </lineage>
</organism>
<evidence type="ECO:0000256" key="2">
    <source>
        <dbReference type="SAM" id="Coils"/>
    </source>
</evidence>
<feature type="compositionally biased region" description="Polar residues" evidence="3">
    <location>
        <begin position="161"/>
        <end position="187"/>
    </location>
</feature>
<comment type="caution">
    <text evidence="5">The sequence shown here is derived from an EMBL/GenBank/DDBJ whole genome shotgun (WGS) entry which is preliminary data.</text>
</comment>
<dbReference type="Pfam" id="PF04111">
    <property type="entry name" value="APG6"/>
    <property type="match status" value="1"/>
</dbReference>
<dbReference type="GO" id="GO:0000045">
    <property type="term" value="P:autophagosome assembly"/>
    <property type="evidence" value="ECO:0007669"/>
    <property type="project" value="TreeGrafter"/>
</dbReference>
<dbReference type="EMBL" id="SNRW01003073">
    <property type="protein sequence ID" value="KAA6390877.1"/>
    <property type="molecule type" value="Genomic_DNA"/>
</dbReference>
<evidence type="ECO:0000313" key="5">
    <source>
        <dbReference type="EMBL" id="KAA6390877.1"/>
    </source>
</evidence>
<dbReference type="GO" id="GO:0000423">
    <property type="term" value="P:mitophagy"/>
    <property type="evidence" value="ECO:0007669"/>
    <property type="project" value="TreeGrafter"/>
</dbReference>
<feature type="compositionally biased region" description="Polar residues" evidence="3">
    <location>
        <begin position="194"/>
        <end position="203"/>
    </location>
</feature>
<comment type="similarity">
    <text evidence="1">Belongs to the beclin family.</text>
</comment>
<evidence type="ECO:0000313" key="6">
    <source>
        <dbReference type="Proteomes" id="UP000324800"/>
    </source>
</evidence>
<sequence length="279" mass="32057">MNKLLEEEKEQKEILSNIENELSEIQNMKNEVMKAEEILDYIEKRGWKMRDEHLMEMETNLNEIGRLESHILKSHNHIEALKNANPICDAFFILPNQLTINGLKLSSAPSNKQIANSALGQCALLMHLLLKRFNITVVRLVPLGTYSYIEKDEILEEDNQKSNQQQQHTSSFGHNTSSTAQLANNQSNHKEQTKSSSNIPRSSPKQGLEIFIEGMHELTVSLKNNGYRKPVEFFQAAELHDQEGVKTKPLWIKIEHWGSDFLFWLNHLKEWAGKNSGSL</sequence>
<reference evidence="5 6" key="1">
    <citation type="submission" date="2019-03" db="EMBL/GenBank/DDBJ databases">
        <title>Single cell metagenomics reveals metabolic interactions within the superorganism composed of flagellate Streblomastix strix and complex community of Bacteroidetes bacteria on its surface.</title>
        <authorList>
            <person name="Treitli S.C."/>
            <person name="Kolisko M."/>
            <person name="Husnik F."/>
            <person name="Keeling P."/>
            <person name="Hampl V."/>
        </authorList>
    </citation>
    <scope>NUCLEOTIDE SEQUENCE [LARGE SCALE GENOMIC DNA]</scope>
    <source>
        <strain evidence="5">ST1C</strain>
    </source>
</reference>
<dbReference type="GO" id="GO:0034271">
    <property type="term" value="C:phosphatidylinositol 3-kinase complex, class III, type I"/>
    <property type="evidence" value="ECO:0007669"/>
    <property type="project" value="TreeGrafter"/>
</dbReference>
<dbReference type="AlphaFoldDB" id="A0A5J4W7N6"/>
<evidence type="ECO:0000256" key="3">
    <source>
        <dbReference type="SAM" id="MobiDB-lite"/>
    </source>
</evidence>
<dbReference type="GO" id="GO:0000407">
    <property type="term" value="C:phagophore assembly site"/>
    <property type="evidence" value="ECO:0007669"/>
    <property type="project" value="TreeGrafter"/>
</dbReference>
<feature type="coiled-coil region" evidence="2">
    <location>
        <begin position="1"/>
        <end position="45"/>
    </location>
</feature>
<proteinExistence type="inferred from homology"/>
<dbReference type="GO" id="GO:0030674">
    <property type="term" value="F:protein-macromolecule adaptor activity"/>
    <property type="evidence" value="ECO:0007669"/>
    <property type="project" value="TreeGrafter"/>
</dbReference>
<name>A0A5J4W7N6_9EUKA</name>
<dbReference type="InterPro" id="IPR040455">
    <property type="entry name" value="Atg6_BARA"/>
</dbReference>
<dbReference type="PANTHER" id="PTHR12768">
    <property type="entry name" value="BECLIN 1"/>
    <property type="match status" value="1"/>
</dbReference>